<dbReference type="AlphaFoldDB" id="A0A6C0HVB9"/>
<evidence type="ECO:0000256" key="1">
    <source>
        <dbReference type="SAM" id="Phobius"/>
    </source>
</evidence>
<keyword evidence="1" id="KW-0472">Membrane</keyword>
<feature type="transmembrane region" description="Helical" evidence="1">
    <location>
        <begin position="7"/>
        <end position="25"/>
    </location>
</feature>
<accession>A0A6C0HVB9</accession>
<organism evidence="2">
    <name type="scientific">viral metagenome</name>
    <dbReference type="NCBI Taxonomy" id="1070528"/>
    <lineage>
        <taxon>unclassified sequences</taxon>
        <taxon>metagenomes</taxon>
        <taxon>organismal metagenomes</taxon>
    </lineage>
</organism>
<keyword evidence="1" id="KW-1133">Transmembrane helix</keyword>
<protein>
    <submittedName>
        <fullName evidence="2">Uncharacterized protein</fullName>
    </submittedName>
</protein>
<dbReference type="EMBL" id="MN740017">
    <property type="protein sequence ID" value="QHT84350.1"/>
    <property type="molecule type" value="Genomic_DNA"/>
</dbReference>
<evidence type="ECO:0000313" key="2">
    <source>
        <dbReference type="EMBL" id="QHT84350.1"/>
    </source>
</evidence>
<name>A0A6C0HVB9_9ZZZZ</name>
<sequence>MFILIGILMLLIFGFMYIITIYFTTSNDYIPEITTMSENERKKQQLYDNIMNKFIYPNQTTTTIANTNNVRNPTITTTTTTTSNNI</sequence>
<proteinExistence type="predicted"/>
<keyword evidence="1" id="KW-0812">Transmembrane</keyword>
<reference evidence="2" key="1">
    <citation type="journal article" date="2020" name="Nature">
        <title>Giant virus diversity and host interactions through global metagenomics.</title>
        <authorList>
            <person name="Schulz F."/>
            <person name="Roux S."/>
            <person name="Paez-Espino D."/>
            <person name="Jungbluth S."/>
            <person name="Walsh D.A."/>
            <person name="Denef V.J."/>
            <person name="McMahon K.D."/>
            <person name="Konstantinidis K.T."/>
            <person name="Eloe-Fadrosh E.A."/>
            <person name="Kyrpides N.C."/>
            <person name="Woyke T."/>
        </authorList>
    </citation>
    <scope>NUCLEOTIDE SEQUENCE</scope>
    <source>
        <strain evidence="2">GVMAG-M-3300023184-177</strain>
    </source>
</reference>